<accession>A0ACB5T959</accession>
<evidence type="ECO:0000313" key="2">
    <source>
        <dbReference type="Proteomes" id="UP001165064"/>
    </source>
</evidence>
<organism evidence="1 2">
    <name type="scientific">Ambrosiozyma monospora</name>
    <name type="common">Yeast</name>
    <name type="synonym">Endomycopsis monosporus</name>
    <dbReference type="NCBI Taxonomy" id="43982"/>
    <lineage>
        <taxon>Eukaryota</taxon>
        <taxon>Fungi</taxon>
        <taxon>Dikarya</taxon>
        <taxon>Ascomycota</taxon>
        <taxon>Saccharomycotina</taxon>
        <taxon>Pichiomycetes</taxon>
        <taxon>Pichiales</taxon>
        <taxon>Pichiaceae</taxon>
        <taxon>Ambrosiozyma</taxon>
    </lineage>
</organism>
<proteinExistence type="predicted"/>
<reference evidence="1" key="1">
    <citation type="submission" date="2023-04" db="EMBL/GenBank/DDBJ databases">
        <title>Ambrosiozyma monospora NBRC 10751.</title>
        <authorList>
            <person name="Ichikawa N."/>
            <person name="Sato H."/>
            <person name="Tonouchi N."/>
        </authorList>
    </citation>
    <scope>NUCLEOTIDE SEQUENCE</scope>
    <source>
        <strain evidence="1">NBRC 10751</strain>
    </source>
</reference>
<protein>
    <submittedName>
        <fullName evidence="1">Unnamed protein product</fullName>
    </submittedName>
</protein>
<name>A0ACB5T959_AMBMO</name>
<keyword evidence="2" id="KW-1185">Reference proteome</keyword>
<evidence type="ECO:0000313" key="1">
    <source>
        <dbReference type="EMBL" id="GME83725.1"/>
    </source>
</evidence>
<sequence>MDRLNKLPLERKNGVQALIDLVMGLRDNEEVDLNKLQHLLNLLLSLRTKCGLSTVEYFQALFDQFYQLLVFVNRPVMNSIVAALIFRFYGLNKRVVIDFMFKRVWYIFDPALKPHNKEEDDDRIILSSEVELNNAFNVLLSLSRRSSTFEFLDCLFKPILPSVWGYLIYQKTKKKDFTIVENMMVTYLSLDDKNNALENLFHNCCVSGGESWEFAEGENKLTVIKSKVEKQNSSLDQIISNIDFMLQTFMHVLKSLDDNNSGKIQFVFIKALKRWFKLDHNELNDDPLLTLIDLKLLELIVEKFKDRLGKSVNDLLDVIQSFMSMKDDTSDNNLNVIAEGTEDVDSDDEDGDDQVSEIQKVVFDLLSTIMAEAYITESSIVKLQKIKEETTSPKLKQKINEMIANKPVLTSKEEAEKQMKDKQLERALKNIGDPLPPIKVYGLDLLIKLAKTRDVDLNRCVSIHLSFLRDQEPFLYLNAIKGLKELLDLNVSDLLERYLKIYRSPTHKLDERLRMGEVLLRYVNDHSELNTEVAESILNGCFSLVRKDKKTGVVDEKLRVSAISLLGSCYQKKKDQ</sequence>
<dbReference type="Proteomes" id="UP001165064">
    <property type="component" value="Unassembled WGS sequence"/>
</dbReference>
<dbReference type="EMBL" id="BSXS01004938">
    <property type="protein sequence ID" value="GME83725.1"/>
    <property type="molecule type" value="Genomic_DNA"/>
</dbReference>
<gene>
    <name evidence="1" type="ORF">Amon02_000635600</name>
</gene>
<comment type="caution">
    <text evidence="1">The sequence shown here is derived from an EMBL/GenBank/DDBJ whole genome shotgun (WGS) entry which is preliminary data.</text>
</comment>